<gene>
    <name evidence="3" type="ORF">FA15DRAFT_701627</name>
</gene>
<evidence type="ECO:0000256" key="1">
    <source>
        <dbReference type="SAM" id="MobiDB-lite"/>
    </source>
</evidence>
<feature type="region of interest" description="Disordered" evidence="1">
    <location>
        <begin position="371"/>
        <end position="596"/>
    </location>
</feature>
<feature type="domain" description="DUF1996" evidence="2">
    <location>
        <begin position="37"/>
        <end position="266"/>
    </location>
</feature>
<sequence length="596" mass="63577">MVQASKALTAALSLALTTAVNGYWLMGANFITTERLDPLVNPGAVSGHVHSVVGGSNFGFEVTTESLVRSQCTSVPIKEDKSNYWFPHLYFQWANGSFTSVNGGSVIYYLFPDQAGRTTAFPPNFRMLSGNPRKRSYDANSHAARAVDFLCLDFNGQTTRHQGLPNKVCPSGIRSQVNFPSCWNGRDLDSPNHKSHVAYRSNGPDSGECTDPNFPVSLPRIFLEVYWGTADFDRFRSQAMRPEQPFVFAYGDRTGYGNHADFTNGWEPGVLQRAVDGCNCNQYGDPECCAQRGIFTLERNKPECKITRQVDEITTGTLAVLPGNNPVQEGPEDGVMMTSNVIPARLSPAYVYHGNQPDRIGSVIVPATTIGGGVNPPSPTPVPSSSAPPSPSPAPSSEAGPGPSPNPVPTSGGESPTPGNPVPSSSASSSSYAEPSPSLDIPLPTSDVYSAPTGSPTAEPSYGESSQVVAPTEPANPGPGPEPSSSAVNEQPTVEPSPEPVPSASSSPVNPPASHIGGPVITLTPAPGPTGAPVKEPTKTYISTRKIKPTAGACKPKHKPNFVKEKKLKEGKKNHQHHRRSFNLKNRHSNDYYQLH</sequence>
<dbReference type="OrthoDB" id="74764at2759"/>
<organism evidence="3 4">
    <name type="scientific">Coprinopsis marcescibilis</name>
    <name type="common">Agaric fungus</name>
    <name type="synonym">Psathyrella marcescibilis</name>
    <dbReference type="NCBI Taxonomy" id="230819"/>
    <lineage>
        <taxon>Eukaryota</taxon>
        <taxon>Fungi</taxon>
        <taxon>Dikarya</taxon>
        <taxon>Basidiomycota</taxon>
        <taxon>Agaricomycotina</taxon>
        <taxon>Agaricomycetes</taxon>
        <taxon>Agaricomycetidae</taxon>
        <taxon>Agaricales</taxon>
        <taxon>Agaricineae</taxon>
        <taxon>Psathyrellaceae</taxon>
        <taxon>Coprinopsis</taxon>
    </lineage>
</organism>
<keyword evidence="4" id="KW-1185">Reference proteome</keyword>
<feature type="compositionally biased region" description="Polar residues" evidence="1">
    <location>
        <begin position="483"/>
        <end position="494"/>
    </location>
</feature>
<feature type="compositionally biased region" description="Pro residues" evidence="1">
    <location>
        <begin position="376"/>
        <end position="394"/>
    </location>
</feature>
<feature type="compositionally biased region" description="Low complexity" evidence="1">
    <location>
        <begin position="422"/>
        <end position="438"/>
    </location>
</feature>
<dbReference type="Pfam" id="PF09362">
    <property type="entry name" value="DUF1996"/>
    <property type="match status" value="1"/>
</dbReference>
<dbReference type="PANTHER" id="PTHR43662">
    <property type="match status" value="1"/>
</dbReference>
<evidence type="ECO:0000259" key="2">
    <source>
        <dbReference type="Pfam" id="PF09362"/>
    </source>
</evidence>
<feature type="compositionally biased region" description="Polar residues" evidence="1">
    <location>
        <begin position="452"/>
        <end position="469"/>
    </location>
</feature>
<dbReference type="PANTHER" id="PTHR43662:SF3">
    <property type="entry name" value="DOMAIN PROTEIN, PUTATIVE (AFU_ORTHOLOGUE AFUA_6G11970)-RELATED"/>
    <property type="match status" value="1"/>
</dbReference>
<dbReference type="STRING" id="230819.A0A5C3LH30"/>
<dbReference type="Proteomes" id="UP000307440">
    <property type="component" value="Unassembled WGS sequence"/>
</dbReference>
<dbReference type="EMBL" id="ML210161">
    <property type="protein sequence ID" value="TFK27831.1"/>
    <property type="molecule type" value="Genomic_DNA"/>
</dbReference>
<dbReference type="AlphaFoldDB" id="A0A5C3LH30"/>
<feature type="compositionally biased region" description="Basic residues" evidence="1">
    <location>
        <begin position="574"/>
        <end position="587"/>
    </location>
</feature>
<dbReference type="InterPro" id="IPR018535">
    <property type="entry name" value="DUF1996"/>
</dbReference>
<feature type="compositionally biased region" description="Basic and acidic residues" evidence="1">
    <location>
        <begin position="562"/>
        <end position="573"/>
    </location>
</feature>
<evidence type="ECO:0000313" key="3">
    <source>
        <dbReference type="EMBL" id="TFK27831.1"/>
    </source>
</evidence>
<protein>
    <recommendedName>
        <fullName evidence="2">DUF1996 domain-containing protein</fullName>
    </recommendedName>
</protein>
<reference evidence="3 4" key="1">
    <citation type="journal article" date="2019" name="Nat. Ecol. Evol.">
        <title>Megaphylogeny resolves global patterns of mushroom evolution.</title>
        <authorList>
            <person name="Varga T."/>
            <person name="Krizsan K."/>
            <person name="Foldi C."/>
            <person name="Dima B."/>
            <person name="Sanchez-Garcia M."/>
            <person name="Sanchez-Ramirez S."/>
            <person name="Szollosi G.J."/>
            <person name="Szarkandi J.G."/>
            <person name="Papp V."/>
            <person name="Albert L."/>
            <person name="Andreopoulos W."/>
            <person name="Angelini C."/>
            <person name="Antonin V."/>
            <person name="Barry K.W."/>
            <person name="Bougher N.L."/>
            <person name="Buchanan P."/>
            <person name="Buyck B."/>
            <person name="Bense V."/>
            <person name="Catcheside P."/>
            <person name="Chovatia M."/>
            <person name="Cooper J."/>
            <person name="Damon W."/>
            <person name="Desjardin D."/>
            <person name="Finy P."/>
            <person name="Geml J."/>
            <person name="Haridas S."/>
            <person name="Hughes K."/>
            <person name="Justo A."/>
            <person name="Karasinski D."/>
            <person name="Kautmanova I."/>
            <person name="Kiss B."/>
            <person name="Kocsube S."/>
            <person name="Kotiranta H."/>
            <person name="LaButti K.M."/>
            <person name="Lechner B.E."/>
            <person name="Liimatainen K."/>
            <person name="Lipzen A."/>
            <person name="Lukacs Z."/>
            <person name="Mihaltcheva S."/>
            <person name="Morgado L.N."/>
            <person name="Niskanen T."/>
            <person name="Noordeloos M.E."/>
            <person name="Ohm R.A."/>
            <person name="Ortiz-Santana B."/>
            <person name="Ovrebo C."/>
            <person name="Racz N."/>
            <person name="Riley R."/>
            <person name="Savchenko A."/>
            <person name="Shiryaev A."/>
            <person name="Soop K."/>
            <person name="Spirin V."/>
            <person name="Szebenyi C."/>
            <person name="Tomsovsky M."/>
            <person name="Tulloss R.E."/>
            <person name="Uehling J."/>
            <person name="Grigoriev I.V."/>
            <person name="Vagvolgyi C."/>
            <person name="Papp T."/>
            <person name="Martin F.M."/>
            <person name="Miettinen O."/>
            <person name="Hibbett D.S."/>
            <person name="Nagy L.G."/>
        </authorList>
    </citation>
    <scope>NUCLEOTIDE SEQUENCE [LARGE SCALE GENOMIC DNA]</scope>
    <source>
        <strain evidence="3 4">CBS 121175</strain>
    </source>
</reference>
<accession>A0A5C3LH30</accession>
<name>A0A5C3LH30_COPMA</name>
<proteinExistence type="predicted"/>
<evidence type="ECO:0000313" key="4">
    <source>
        <dbReference type="Proteomes" id="UP000307440"/>
    </source>
</evidence>
<feature type="compositionally biased region" description="Low complexity" evidence="1">
    <location>
        <begin position="502"/>
        <end position="514"/>
    </location>
</feature>